<evidence type="ECO:0000313" key="3">
    <source>
        <dbReference type="EMBL" id="RAM38738.1"/>
    </source>
</evidence>
<organism evidence="3 4">
    <name type="scientific">Arthrobacter globiformis</name>
    <dbReference type="NCBI Taxonomy" id="1665"/>
    <lineage>
        <taxon>Bacteria</taxon>
        <taxon>Bacillati</taxon>
        <taxon>Actinomycetota</taxon>
        <taxon>Actinomycetes</taxon>
        <taxon>Micrococcales</taxon>
        <taxon>Micrococcaceae</taxon>
        <taxon>Arthrobacter</taxon>
    </lineage>
</organism>
<sequence length="309" mass="34308">MGNGQEVQVGDLQELVFALTQDQWQPSEAKYRINIAYRGLSSDDYPLETGLARLQAEAAGGLEQHLLRNFKKYAHRNATPGDSLWNWLSVAQHHGLPTRLLDWTFSPYVALHFATSNPRGYGRPGVVWCVDYVAAHELLPSGLRTHVEPLGHGLFTTEILTSAAESLEGFDEYRSDDGGGVPLFFEPPSLDDRIVNQSAVFSIMTDPEASLADWLAEHPELYRKVVFPAELKWAIRNHLDQANVTERVLFPGLDGLCRWLARYYGDRPEQVYPDAQISPTEPAEPEPADRGDGQPDSGGGQPDTRSGAQ</sequence>
<dbReference type="Pfam" id="PF08867">
    <property type="entry name" value="FRG"/>
    <property type="match status" value="1"/>
</dbReference>
<dbReference type="OrthoDB" id="9816036at2"/>
<dbReference type="RefSeq" id="WP_111902523.1">
    <property type="nucleotide sequence ID" value="NZ_QLNP01000038.1"/>
</dbReference>
<dbReference type="InterPro" id="IPR014966">
    <property type="entry name" value="FRG-dom"/>
</dbReference>
<proteinExistence type="predicted"/>
<evidence type="ECO:0000259" key="2">
    <source>
        <dbReference type="SMART" id="SM00901"/>
    </source>
</evidence>
<dbReference type="AlphaFoldDB" id="A0A328HJE3"/>
<accession>A0A328HJE3</accession>
<reference evidence="3 4" key="1">
    <citation type="submission" date="2018-04" db="EMBL/GenBank/DDBJ databases">
        <title>Bacteria isolated from cave deposits of Manipur.</title>
        <authorList>
            <person name="Sahoo D."/>
            <person name="Sarangthem I."/>
            <person name="Nandeibam J."/>
        </authorList>
    </citation>
    <scope>NUCLEOTIDE SEQUENCE [LARGE SCALE GENOMIC DNA]</scope>
    <source>
        <strain evidence="4">mrc11</strain>
    </source>
</reference>
<dbReference type="Proteomes" id="UP000249166">
    <property type="component" value="Unassembled WGS sequence"/>
</dbReference>
<dbReference type="EMBL" id="QLNP01000038">
    <property type="protein sequence ID" value="RAM38738.1"/>
    <property type="molecule type" value="Genomic_DNA"/>
</dbReference>
<name>A0A328HJE3_ARTGO</name>
<dbReference type="SMART" id="SM00901">
    <property type="entry name" value="FRG"/>
    <property type="match status" value="1"/>
</dbReference>
<feature type="region of interest" description="Disordered" evidence="1">
    <location>
        <begin position="270"/>
        <end position="309"/>
    </location>
</feature>
<evidence type="ECO:0000313" key="4">
    <source>
        <dbReference type="Proteomes" id="UP000249166"/>
    </source>
</evidence>
<evidence type="ECO:0000256" key="1">
    <source>
        <dbReference type="SAM" id="MobiDB-lite"/>
    </source>
</evidence>
<gene>
    <name evidence="3" type="ORF">DBZ45_03195</name>
</gene>
<comment type="caution">
    <text evidence="3">The sequence shown here is derived from an EMBL/GenBank/DDBJ whole genome shotgun (WGS) entry which is preliminary data.</text>
</comment>
<feature type="domain" description="FRG" evidence="2">
    <location>
        <begin position="31"/>
        <end position="128"/>
    </location>
</feature>
<protein>
    <submittedName>
        <fullName evidence="3">FRG domain-containing protein</fullName>
    </submittedName>
</protein>